<evidence type="ECO:0000256" key="4">
    <source>
        <dbReference type="ARBA" id="ARBA00023136"/>
    </source>
</evidence>
<dbReference type="Gene3D" id="1.20.1250.20">
    <property type="entry name" value="MFS general substrate transporter like domains"/>
    <property type="match status" value="1"/>
</dbReference>
<sequence>MISSFLSENSATFQVSKDDISWITSISFTSSIFSVLLFYCASSRFGRKQFLLCIASFYVIVWALILCTSSMMVILICFWLYGIASSTQYIIGYTYIGEVSNPRNRELLGATYCIATAVGTEVEYLISIFSSYRVLAIFPLVVSIMALFTSYLMVESPFYLVDKGDETQALQNLCYLSNKNEDAEALSDLQMVKEYVNEHKDNGLKNNLQIILTPSNLKITLIMILMNVLSVVHAAYLVSLTGSYVLKDFSASIDGDVFFNIFFTSRIFLMICSFYTVKRFDRKQMFLVGFPMTGLLHIICSICFYIESINGNSIYWLVNVIAIVLIAILILAALSFSIALEILKIEIFPYKMKEFYTSIMLFSGDWAAFALVKSYFFVEPIIGNTFVMAIYALINFVTTIMVYYFVPQTKNKTLLQIRSDVNPEFRAAEST</sequence>
<dbReference type="EMBL" id="JBBCAQ010000037">
    <property type="protein sequence ID" value="KAK7574040.1"/>
    <property type="molecule type" value="Genomic_DNA"/>
</dbReference>
<protein>
    <recommendedName>
        <fullName evidence="6">Major facilitator superfamily (MFS) profile domain-containing protein</fullName>
    </recommendedName>
</protein>
<feature type="transmembrane region" description="Helical" evidence="5">
    <location>
        <begin position="286"/>
        <end position="308"/>
    </location>
</feature>
<keyword evidence="2 5" id="KW-0812">Transmembrane</keyword>
<dbReference type="PANTHER" id="PTHR48021">
    <property type="match status" value="1"/>
</dbReference>
<keyword evidence="8" id="KW-1185">Reference proteome</keyword>
<proteinExistence type="predicted"/>
<reference evidence="7 8" key="1">
    <citation type="submission" date="2024-03" db="EMBL/GenBank/DDBJ databases">
        <title>Adaptation during the transition from Ophiocordyceps entomopathogen to insect associate is accompanied by gene loss and intensified selection.</title>
        <authorList>
            <person name="Ward C.M."/>
            <person name="Onetto C.A."/>
            <person name="Borneman A.R."/>
        </authorList>
    </citation>
    <scope>NUCLEOTIDE SEQUENCE [LARGE SCALE GENOMIC DNA]</scope>
    <source>
        <strain evidence="7">AWRI1</strain>
        <tissue evidence="7">Single Adult Female</tissue>
    </source>
</reference>
<keyword evidence="4 5" id="KW-0472">Membrane</keyword>
<gene>
    <name evidence="7" type="ORF">V9T40_011231</name>
</gene>
<dbReference type="GO" id="GO:0022857">
    <property type="term" value="F:transmembrane transporter activity"/>
    <property type="evidence" value="ECO:0007669"/>
    <property type="project" value="InterPro"/>
</dbReference>
<dbReference type="Pfam" id="PF00083">
    <property type="entry name" value="Sugar_tr"/>
    <property type="match status" value="1"/>
</dbReference>
<feature type="transmembrane region" description="Helical" evidence="5">
    <location>
        <begin position="382"/>
        <end position="406"/>
    </location>
</feature>
<dbReference type="InterPro" id="IPR020846">
    <property type="entry name" value="MFS_dom"/>
</dbReference>
<keyword evidence="3 5" id="KW-1133">Transmembrane helix</keyword>
<evidence type="ECO:0000256" key="5">
    <source>
        <dbReference type="SAM" id="Phobius"/>
    </source>
</evidence>
<feature type="transmembrane region" description="Helical" evidence="5">
    <location>
        <begin position="355"/>
        <end position="376"/>
    </location>
</feature>
<comment type="caution">
    <text evidence="7">The sequence shown here is derived from an EMBL/GenBank/DDBJ whole genome shotgun (WGS) entry which is preliminary data.</text>
</comment>
<feature type="domain" description="Major facilitator superfamily (MFS) profile" evidence="6">
    <location>
        <begin position="1"/>
        <end position="410"/>
    </location>
</feature>
<name>A0AAN9T7I4_9HEMI</name>
<evidence type="ECO:0000313" key="7">
    <source>
        <dbReference type="EMBL" id="KAK7574040.1"/>
    </source>
</evidence>
<feature type="transmembrane region" description="Helical" evidence="5">
    <location>
        <begin position="314"/>
        <end position="343"/>
    </location>
</feature>
<evidence type="ECO:0000259" key="6">
    <source>
        <dbReference type="PROSITE" id="PS50850"/>
    </source>
</evidence>
<accession>A0AAN9T7I4</accession>
<evidence type="ECO:0000313" key="8">
    <source>
        <dbReference type="Proteomes" id="UP001367676"/>
    </source>
</evidence>
<dbReference type="InterPro" id="IPR036259">
    <property type="entry name" value="MFS_trans_sf"/>
</dbReference>
<dbReference type="Proteomes" id="UP001367676">
    <property type="component" value="Unassembled WGS sequence"/>
</dbReference>
<dbReference type="InterPro" id="IPR005828">
    <property type="entry name" value="MFS_sugar_transport-like"/>
</dbReference>
<evidence type="ECO:0000256" key="1">
    <source>
        <dbReference type="ARBA" id="ARBA00004141"/>
    </source>
</evidence>
<feature type="transmembrane region" description="Helical" evidence="5">
    <location>
        <begin position="258"/>
        <end position="277"/>
    </location>
</feature>
<feature type="transmembrane region" description="Helical" evidence="5">
    <location>
        <begin position="219"/>
        <end position="238"/>
    </location>
</feature>
<feature type="transmembrane region" description="Helical" evidence="5">
    <location>
        <begin position="134"/>
        <end position="154"/>
    </location>
</feature>
<dbReference type="InterPro" id="IPR050549">
    <property type="entry name" value="MFS_Trehalose_Transporter"/>
</dbReference>
<feature type="transmembrane region" description="Helical" evidence="5">
    <location>
        <begin position="51"/>
        <end position="81"/>
    </location>
</feature>
<dbReference type="PANTHER" id="PTHR48021:SF1">
    <property type="entry name" value="GH07001P-RELATED"/>
    <property type="match status" value="1"/>
</dbReference>
<evidence type="ECO:0000256" key="3">
    <source>
        <dbReference type="ARBA" id="ARBA00022989"/>
    </source>
</evidence>
<dbReference type="PROSITE" id="PS50850">
    <property type="entry name" value="MFS"/>
    <property type="match status" value="1"/>
</dbReference>
<dbReference type="GO" id="GO:0016020">
    <property type="term" value="C:membrane"/>
    <property type="evidence" value="ECO:0007669"/>
    <property type="project" value="UniProtKB-SubCell"/>
</dbReference>
<evidence type="ECO:0000256" key="2">
    <source>
        <dbReference type="ARBA" id="ARBA00022692"/>
    </source>
</evidence>
<feature type="transmembrane region" description="Helical" evidence="5">
    <location>
        <begin position="20"/>
        <end position="39"/>
    </location>
</feature>
<comment type="subcellular location">
    <subcellularLocation>
        <location evidence="1">Membrane</location>
        <topology evidence="1">Multi-pass membrane protein</topology>
    </subcellularLocation>
</comment>
<dbReference type="AlphaFoldDB" id="A0AAN9T7I4"/>
<organism evidence="7 8">
    <name type="scientific">Parthenolecanium corni</name>
    <dbReference type="NCBI Taxonomy" id="536013"/>
    <lineage>
        <taxon>Eukaryota</taxon>
        <taxon>Metazoa</taxon>
        <taxon>Ecdysozoa</taxon>
        <taxon>Arthropoda</taxon>
        <taxon>Hexapoda</taxon>
        <taxon>Insecta</taxon>
        <taxon>Pterygota</taxon>
        <taxon>Neoptera</taxon>
        <taxon>Paraneoptera</taxon>
        <taxon>Hemiptera</taxon>
        <taxon>Sternorrhyncha</taxon>
        <taxon>Coccoidea</taxon>
        <taxon>Coccidae</taxon>
        <taxon>Parthenolecanium</taxon>
    </lineage>
</organism>
<dbReference type="SUPFAM" id="SSF103473">
    <property type="entry name" value="MFS general substrate transporter"/>
    <property type="match status" value="1"/>
</dbReference>